<dbReference type="RefSeq" id="WP_204944792.1">
    <property type="nucleotide sequence ID" value="NZ_JAFBBP010000001.1"/>
</dbReference>
<dbReference type="EC" id="3.1.2.21" evidence="3"/>
<comment type="caution">
    <text evidence="3">The sequence shown here is derived from an EMBL/GenBank/DDBJ whole genome shotgun (WGS) entry which is preliminary data.</text>
</comment>
<evidence type="ECO:0000313" key="3">
    <source>
        <dbReference type="EMBL" id="MBM7494180.1"/>
    </source>
</evidence>
<dbReference type="PANTHER" id="PTHR11487:SF0">
    <property type="entry name" value="S-ACYL FATTY ACID SYNTHASE THIOESTERASE, MEDIUM CHAIN"/>
    <property type="match status" value="1"/>
</dbReference>
<dbReference type="GO" id="GO:0016297">
    <property type="term" value="F:fatty acyl-[ACP] hydrolase activity"/>
    <property type="evidence" value="ECO:0007669"/>
    <property type="project" value="UniProtKB-EC"/>
</dbReference>
<dbReference type="Gene3D" id="3.40.50.1820">
    <property type="entry name" value="alpha/beta hydrolase"/>
    <property type="match status" value="1"/>
</dbReference>
<keyword evidence="3" id="KW-0378">Hydrolase</keyword>
<feature type="domain" description="Thioesterase" evidence="2">
    <location>
        <begin position="16"/>
        <end position="237"/>
    </location>
</feature>
<accession>A0ABS2M176</accession>
<dbReference type="PANTHER" id="PTHR11487">
    <property type="entry name" value="THIOESTERASE"/>
    <property type="match status" value="1"/>
</dbReference>
<dbReference type="InterPro" id="IPR001031">
    <property type="entry name" value="Thioesterase"/>
</dbReference>
<dbReference type="EMBL" id="JAFBBP010000001">
    <property type="protein sequence ID" value="MBM7494180.1"/>
    <property type="molecule type" value="Genomic_DNA"/>
</dbReference>
<evidence type="ECO:0000313" key="4">
    <source>
        <dbReference type="Proteomes" id="UP000764837"/>
    </source>
</evidence>
<dbReference type="InterPro" id="IPR029058">
    <property type="entry name" value="AB_hydrolase_fold"/>
</dbReference>
<sequence length="253" mass="27610">MTAQLTGPPDPPAGVRLFCFAHAGGGGAAYRPWRDRLSPDVEVCPVVLPGRESRWQQRPHREMTSLVEQVLQEIVPRLHQPFALFGHSLGAAVAYEVCARLCDRGLPPMRLFVSGRRPPHLPARQGATRHLTDDAFVAYLNTLNGIPTEVLAHHGLLRALLPTIRADFEVNETYAASARRLPVAVSALTGDSDPLVTPAEMLAWRDVTDRGFRLRVLTGDHFYLTAAAEHVCAAIGRELSVPSPTVPIGSRAE</sequence>
<name>A0ABS2M176_9ACTN</name>
<organism evidence="3 4">
    <name type="scientific">Micromonospora luteifusca</name>
    <dbReference type="NCBI Taxonomy" id="709860"/>
    <lineage>
        <taxon>Bacteria</taxon>
        <taxon>Bacillati</taxon>
        <taxon>Actinomycetota</taxon>
        <taxon>Actinomycetes</taxon>
        <taxon>Micromonosporales</taxon>
        <taxon>Micromonosporaceae</taxon>
        <taxon>Micromonospora</taxon>
    </lineage>
</organism>
<dbReference type="Pfam" id="PF00975">
    <property type="entry name" value="Thioesterase"/>
    <property type="match status" value="1"/>
</dbReference>
<comment type="similarity">
    <text evidence="1">Belongs to the thioesterase family.</text>
</comment>
<protein>
    <submittedName>
        <fullName evidence="3">Medium-chain acyl-[acyl-carrier-protein] hydrolase</fullName>
        <ecNumber evidence="3">3.1.2.21</ecNumber>
    </submittedName>
</protein>
<keyword evidence="4" id="KW-1185">Reference proteome</keyword>
<evidence type="ECO:0000256" key="1">
    <source>
        <dbReference type="ARBA" id="ARBA00007169"/>
    </source>
</evidence>
<proteinExistence type="inferred from homology"/>
<evidence type="ECO:0000259" key="2">
    <source>
        <dbReference type="Pfam" id="PF00975"/>
    </source>
</evidence>
<reference evidence="3 4" key="1">
    <citation type="submission" date="2021-01" db="EMBL/GenBank/DDBJ databases">
        <title>Sequencing the genomes of 1000 actinobacteria strains.</title>
        <authorList>
            <person name="Klenk H.-P."/>
        </authorList>
    </citation>
    <scope>NUCLEOTIDE SEQUENCE [LARGE SCALE GENOMIC DNA]</scope>
    <source>
        <strain evidence="3 4">DSM 100204</strain>
    </source>
</reference>
<dbReference type="SUPFAM" id="SSF53474">
    <property type="entry name" value="alpha/beta-Hydrolases"/>
    <property type="match status" value="1"/>
</dbReference>
<gene>
    <name evidence="3" type="ORF">JOD64_005402</name>
</gene>
<dbReference type="Proteomes" id="UP000764837">
    <property type="component" value="Unassembled WGS sequence"/>
</dbReference>
<dbReference type="InterPro" id="IPR012223">
    <property type="entry name" value="TEII"/>
</dbReference>